<feature type="compositionally biased region" description="Polar residues" evidence="1">
    <location>
        <begin position="109"/>
        <end position="119"/>
    </location>
</feature>
<gene>
    <name evidence="2" type="ORF">XENOCAPTIV_020013</name>
</gene>
<reference evidence="2 3" key="1">
    <citation type="submission" date="2021-06" db="EMBL/GenBank/DDBJ databases">
        <authorList>
            <person name="Palmer J.M."/>
        </authorList>
    </citation>
    <scope>NUCLEOTIDE SEQUENCE [LARGE SCALE GENOMIC DNA]</scope>
    <source>
        <strain evidence="2 3">XC_2019</strain>
        <tissue evidence="2">Muscle</tissue>
    </source>
</reference>
<dbReference type="EMBL" id="JAHRIN010071505">
    <property type="protein sequence ID" value="MEQ2216665.1"/>
    <property type="molecule type" value="Genomic_DNA"/>
</dbReference>
<evidence type="ECO:0000313" key="2">
    <source>
        <dbReference type="EMBL" id="MEQ2216665.1"/>
    </source>
</evidence>
<evidence type="ECO:0000256" key="1">
    <source>
        <dbReference type="SAM" id="MobiDB-lite"/>
    </source>
</evidence>
<accession>A0ABV0S8Z2</accession>
<organism evidence="2 3">
    <name type="scientific">Xenoophorus captivus</name>
    <dbReference type="NCBI Taxonomy" id="1517983"/>
    <lineage>
        <taxon>Eukaryota</taxon>
        <taxon>Metazoa</taxon>
        <taxon>Chordata</taxon>
        <taxon>Craniata</taxon>
        <taxon>Vertebrata</taxon>
        <taxon>Euteleostomi</taxon>
        <taxon>Actinopterygii</taxon>
        <taxon>Neopterygii</taxon>
        <taxon>Teleostei</taxon>
        <taxon>Neoteleostei</taxon>
        <taxon>Acanthomorphata</taxon>
        <taxon>Ovalentaria</taxon>
        <taxon>Atherinomorphae</taxon>
        <taxon>Cyprinodontiformes</taxon>
        <taxon>Goodeidae</taxon>
        <taxon>Xenoophorus</taxon>
    </lineage>
</organism>
<feature type="region of interest" description="Disordered" evidence="1">
    <location>
        <begin position="79"/>
        <end position="119"/>
    </location>
</feature>
<name>A0ABV0S8Z2_9TELE</name>
<feature type="region of interest" description="Disordered" evidence="1">
    <location>
        <begin position="1"/>
        <end position="20"/>
    </location>
</feature>
<keyword evidence="3" id="KW-1185">Reference proteome</keyword>
<protein>
    <submittedName>
        <fullName evidence="2">Uncharacterized protein</fullName>
    </submittedName>
</protein>
<evidence type="ECO:0000313" key="3">
    <source>
        <dbReference type="Proteomes" id="UP001434883"/>
    </source>
</evidence>
<feature type="compositionally biased region" description="Basic residues" evidence="1">
    <location>
        <begin position="1"/>
        <end position="11"/>
    </location>
</feature>
<comment type="caution">
    <text evidence="2">The sequence shown here is derived from an EMBL/GenBank/DDBJ whole genome shotgun (WGS) entry which is preliminary data.</text>
</comment>
<proteinExistence type="predicted"/>
<sequence>MLSSSGKRKSSGKSARPNVGAVSNALIDTCPDYATGSATPRLSLMDEEIVPPLPVTHEKPYVKKAKSDRASADIVATFSKANKQQVRRAEIPDSGQHSADNKFERKRGNSLQPNEQSEG</sequence>
<dbReference type="Proteomes" id="UP001434883">
    <property type="component" value="Unassembled WGS sequence"/>
</dbReference>